<keyword evidence="1" id="KW-0808">Transferase</keyword>
<dbReference type="Gene3D" id="3.30.420.40">
    <property type="match status" value="2"/>
</dbReference>
<dbReference type="InterPro" id="IPR043129">
    <property type="entry name" value="ATPase_NBD"/>
</dbReference>
<gene>
    <name evidence="1" type="ORF">BTO15_08850</name>
</gene>
<keyword evidence="2" id="KW-1185">Reference proteome</keyword>
<dbReference type="RefSeq" id="WP_208891131.1">
    <property type="nucleotide sequence ID" value="NZ_CP019336.1"/>
</dbReference>
<reference evidence="1 2" key="1">
    <citation type="submission" date="2017-02" db="EMBL/GenBank/DDBJ databases">
        <title>Trade-off between light-utilization and light-protection in marine flavobacteria.</title>
        <authorList>
            <person name="Kumagai Y."/>
            <person name="Yoshizawa S."/>
            <person name="Kogure K."/>
            <person name="Iwasaki W."/>
        </authorList>
    </citation>
    <scope>NUCLEOTIDE SEQUENCE [LARGE SCALE GENOMIC DNA]</scope>
    <source>
        <strain evidence="1 2">KCTC 23670</strain>
    </source>
</reference>
<dbReference type="SUPFAM" id="SSF53067">
    <property type="entry name" value="Actin-like ATPase domain"/>
    <property type="match status" value="1"/>
</dbReference>
<name>A0ABN5F601_9FLAO</name>
<organism evidence="1 2">
    <name type="scientific">Polaribacter sejongensis</name>
    <dbReference type="NCBI Taxonomy" id="985043"/>
    <lineage>
        <taxon>Bacteria</taxon>
        <taxon>Pseudomonadati</taxon>
        <taxon>Bacteroidota</taxon>
        <taxon>Flavobacteriia</taxon>
        <taxon>Flavobacteriales</taxon>
        <taxon>Flavobacteriaceae</taxon>
    </lineage>
</organism>
<accession>A0ABN5F601</accession>
<dbReference type="PANTHER" id="PTHR30605">
    <property type="entry name" value="ANHYDRO-N-ACETYLMURAMIC ACID KINASE"/>
    <property type="match status" value="1"/>
</dbReference>
<dbReference type="Pfam" id="PF03702">
    <property type="entry name" value="AnmK"/>
    <property type="match status" value="1"/>
</dbReference>
<proteinExistence type="predicted"/>
<protein>
    <submittedName>
        <fullName evidence="1">Anhydro-N-acetylmuramic acid kinase</fullName>
    </submittedName>
</protein>
<evidence type="ECO:0000313" key="1">
    <source>
        <dbReference type="EMBL" id="AUC22196.1"/>
    </source>
</evidence>
<sequence length="354" mass="39578">MNISEVFIIGLMSGTSLDGIDLVYVKFDKENYQNFDIIHSKTVSYSEKWKAILQDAIHFSSDGLSILDVDYGKLLGKEITAFVDEFQIEKIDFIASHGHTVLHQPENGITLQVGDGQTIADATGQKVICDFRTQDVDLGGQGAPLVPIGDELLFSDYDYCLNLGGFSNISFHEDGKRIAYDVCPVNIVLNKYAKELGFEYDDKGQIAANGTYLMQLESDLRLLDYYQQKPPKSLGLEWVQKEIFPRLESEKRKPEDLLRTFTDHVAWALAEVLPKNARVLVTGGGAFNEYLINKVKEEKEVDLIVPGQQLINFKEALIFAFLGLLKSEDKVNCLSSVTGASKDHSSGEVFYPKL</sequence>
<dbReference type="NCBIfam" id="NF007144">
    <property type="entry name" value="PRK09585.2-3"/>
    <property type="match status" value="1"/>
</dbReference>
<dbReference type="PANTHER" id="PTHR30605:SF0">
    <property type="entry name" value="ANHYDRO-N-ACETYLMURAMIC ACID KINASE"/>
    <property type="match status" value="1"/>
</dbReference>
<dbReference type="InterPro" id="IPR005338">
    <property type="entry name" value="Anhydro_N_Ac-Mur_kinase"/>
</dbReference>
<evidence type="ECO:0000313" key="2">
    <source>
        <dbReference type="Proteomes" id="UP000232721"/>
    </source>
</evidence>
<dbReference type="GO" id="GO:0016301">
    <property type="term" value="F:kinase activity"/>
    <property type="evidence" value="ECO:0007669"/>
    <property type="project" value="UniProtKB-KW"/>
</dbReference>
<dbReference type="EMBL" id="CP019336">
    <property type="protein sequence ID" value="AUC22196.1"/>
    <property type="molecule type" value="Genomic_DNA"/>
</dbReference>
<keyword evidence="1" id="KW-0418">Kinase</keyword>
<dbReference type="Proteomes" id="UP000232721">
    <property type="component" value="Chromosome"/>
</dbReference>